<dbReference type="Gene3D" id="2.170.130.10">
    <property type="entry name" value="TonB-dependent receptor, plug domain"/>
    <property type="match status" value="1"/>
</dbReference>
<dbReference type="NCBIfam" id="TIGR01783">
    <property type="entry name" value="TonB-siderophor"/>
    <property type="match status" value="1"/>
</dbReference>
<reference evidence="17 18" key="1">
    <citation type="submission" date="2019-03" db="EMBL/GenBank/DDBJ databases">
        <title>Genomic Encyclopedia of Type Strains, Phase IV (KMG-IV): sequencing the most valuable type-strain genomes for metagenomic binning, comparative biology and taxonomic classification.</title>
        <authorList>
            <person name="Goeker M."/>
        </authorList>
    </citation>
    <scope>NUCLEOTIDE SEQUENCE [LARGE SCALE GENOMIC DNA]</scope>
    <source>
        <strain evidence="17 18">DSM 12121</strain>
    </source>
</reference>
<protein>
    <submittedName>
        <fullName evidence="17">Iron complex outermembrane receptor protein/outer membrane receptor for ferric coprogen and ferric-rhodotorulic acid</fullName>
    </submittedName>
</protein>
<evidence type="ECO:0000256" key="13">
    <source>
        <dbReference type="ARBA" id="ARBA00023237"/>
    </source>
</evidence>
<evidence type="ECO:0000256" key="3">
    <source>
        <dbReference type="ARBA" id="ARBA00022448"/>
    </source>
</evidence>
<keyword evidence="10 15" id="KW-0798">TonB box</keyword>
<keyword evidence="9" id="KW-0406">Ion transport</keyword>
<accession>A0A4R6DKQ3</accession>
<dbReference type="Pfam" id="PF07715">
    <property type="entry name" value="Plug"/>
    <property type="match status" value="1"/>
</dbReference>
<dbReference type="GO" id="GO:0015344">
    <property type="term" value="F:siderophore uptake transmembrane transporter activity"/>
    <property type="evidence" value="ECO:0007669"/>
    <property type="project" value="TreeGrafter"/>
</dbReference>
<evidence type="ECO:0000256" key="5">
    <source>
        <dbReference type="ARBA" id="ARBA00022496"/>
    </source>
</evidence>
<comment type="caution">
    <text evidence="17">The sequence shown here is derived from an EMBL/GenBank/DDBJ whole genome shotgun (WGS) entry which is preliminary data.</text>
</comment>
<evidence type="ECO:0000313" key="17">
    <source>
        <dbReference type="EMBL" id="TDN45004.1"/>
    </source>
</evidence>
<dbReference type="GO" id="GO:0038023">
    <property type="term" value="F:signaling receptor activity"/>
    <property type="evidence" value="ECO:0007669"/>
    <property type="project" value="InterPro"/>
</dbReference>
<dbReference type="Proteomes" id="UP000295129">
    <property type="component" value="Unassembled WGS sequence"/>
</dbReference>
<dbReference type="Gene3D" id="2.40.170.20">
    <property type="entry name" value="TonB-dependent receptor, beta-barrel domain"/>
    <property type="match status" value="1"/>
</dbReference>
<evidence type="ECO:0000256" key="6">
    <source>
        <dbReference type="ARBA" id="ARBA00022692"/>
    </source>
</evidence>
<evidence type="ECO:0000256" key="12">
    <source>
        <dbReference type="ARBA" id="ARBA00023170"/>
    </source>
</evidence>
<evidence type="ECO:0000256" key="9">
    <source>
        <dbReference type="ARBA" id="ARBA00023065"/>
    </source>
</evidence>
<dbReference type="GO" id="GO:0009279">
    <property type="term" value="C:cell outer membrane"/>
    <property type="evidence" value="ECO:0007669"/>
    <property type="project" value="UniProtKB-SubCell"/>
</dbReference>
<evidence type="ECO:0000256" key="10">
    <source>
        <dbReference type="ARBA" id="ARBA00023077"/>
    </source>
</evidence>
<dbReference type="InterPro" id="IPR039426">
    <property type="entry name" value="TonB-dep_rcpt-like"/>
</dbReference>
<keyword evidence="6 14" id="KW-0812">Transmembrane</keyword>
<evidence type="ECO:0000256" key="7">
    <source>
        <dbReference type="ARBA" id="ARBA00022729"/>
    </source>
</evidence>
<evidence type="ECO:0000256" key="1">
    <source>
        <dbReference type="ARBA" id="ARBA00004571"/>
    </source>
</evidence>
<evidence type="ECO:0000256" key="2">
    <source>
        <dbReference type="ARBA" id="ARBA00009810"/>
    </source>
</evidence>
<comment type="similarity">
    <text evidence="2 14 15">Belongs to the TonB-dependent receptor family.</text>
</comment>
<organism evidence="17 18">
    <name type="scientific">Azoarcus indigens</name>
    <dbReference type="NCBI Taxonomy" id="29545"/>
    <lineage>
        <taxon>Bacteria</taxon>
        <taxon>Pseudomonadati</taxon>
        <taxon>Pseudomonadota</taxon>
        <taxon>Betaproteobacteria</taxon>
        <taxon>Rhodocyclales</taxon>
        <taxon>Zoogloeaceae</taxon>
        <taxon>Azoarcus</taxon>
    </lineage>
</organism>
<keyword evidence="13 14" id="KW-0998">Cell outer membrane</keyword>
<dbReference type="InterPro" id="IPR037066">
    <property type="entry name" value="Plug_dom_sf"/>
</dbReference>
<evidence type="ECO:0000256" key="15">
    <source>
        <dbReference type="RuleBase" id="RU003357"/>
    </source>
</evidence>
<dbReference type="InterPro" id="IPR011662">
    <property type="entry name" value="Secretin/TonB_short_N"/>
</dbReference>
<gene>
    <name evidence="17" type="ORF">C7389_13216</name>
</gene>
<dbReference type="SUPFAM" id="SSF56935">
    <property type="entry name" value="Porins"/>
    <property type="match status" value="1"/>
</dbReference>
<proteinExistence type="inferred from homology"/>
<keyword evidence="12 17" id="KW-0675">Receptor</keyword>
<keyword evidence="8" id="KW-0408">Iron</keyword>
<dbReference type="CDD" id="cd01347">
    <property type="entry name" value="ligand_gated_channel"/>
    <property type="match status" value="1"/>
</dbReference>
<dbReference type="PANTHER" id="PTHR32552:SF74">
    <property type="entry name" value="HYDROXAMATE SIDEROPHORE RECEPTOR FHUE"/>
    <property type="match status" value="1"/>
</dbReference>
<dbReference type="PANTHER" id="PTHR32552">
    <property type="entry name" value="FERRICHROME IRON RECEPTOR-RELATED"/>
    <property type="match status" value="1"/>
</dbReference>
<keyword evidence="7" id="KW-0732">Signal</keyword>
<dbReference type="Gene3D" id="3.55.50.30">
    <property type="match status" value="1"/>
</dbReference>
<keyword evidence="4 14" id="KW-1134">Transmembrane beta strand</keyword>
<dbReference type="SMART" id="SM00965">
    <property type="entry name" value="STN"/>
    <property type="match status" value="1"/>
</dbReference>
<dbReference type="InterPro" id="IPR000531">
    <property type="entry name" value="Beta-barrel_TonB"/>
</dbReference>
<dbReference type="AlphaFoldDB" id="A0A4R6DKQ3"/>
<evidence type="ECO:0000259" key="16">
    <source>
        <dbReference type="SMART" id="SM00965"/>
    </source>
</evidence>
<dbReference type="PROSITE" id="PS52016">
    <property type="entry name" value="TONB_DEPENDENT_REC_3"/>
    <property type="match status" value="1"/>
</dbReference>
<dbReference type="GO" id="GO:0015891">
    <property type="term" value="P:siderophore transport"/>
    <property type="evidence" value="ECO:0007669"/>
    <property type="project" value="InterPro"/>
</dbReference>
<dbReference type="InterPro" id="IPR036942">
    <property type="entry name" value="Beta-barrel_TonB_sf"/>
</dbReference>
<keyword evidence="18" id="KW-1185">Reference proteome</keyword>
<dbReference type="Pfam" id="PF00593">
    <property type="entry name" value="TonB_dep_Rec_b-barrel"/>
    <property type="match status" value="1"/>
</dbReference>
<feature type="domain" description="Secretin/TonB short N-terminal" evidence="16">
    <location>
        <begin position="80"/>
        <end position="130"/>
    </location>
</feature>
<name>A0A4R6DKQ3_9RHOO</name>
<evidence type="ECO:0000256" key="4">
    <source>
        <dbReference type="ARBA" id="ARBA00022452"/>
    </source>
</evidence>
<dbReference type="OrthoDB" id="174652at2"/>
<evidence type="ECO:0000256" key="14">
    <source>
        <dbReference type="PROSITE-ProRule" id="PRU01360"/>
    </source>
</evidence>
<evidence type="ECO:0000256" key="8">
    <source>
        <dbReference type="ARBA" id="ARBA00023004"/>
    </source>
</evidence>
<keyword evidence="5" id="KW-0410">Iron transport</keyword>
<evidence type="ECO:0000256" key="11">
    <source>
        <dbReference type="ARBA" id="ARBA00023136"/>
    </source>
</evidence>
<dbReference type="FunFam" id="2.170.130.10:FF:000010">
    <property type="entry name" value="Ferripyoverdine receptor"/>
    <property type="match status" value="1"/>
</dbReference>
<dbReference type="InterPro" id="IPR012910">
    <property type="entry name" value="Plug_dom"/>
</dbReference>
<keyword evidence="11 14" id="KW-0472">Membrane</keyword>
<sequence>MHISRPASRPGPSRHCGKLPRRSALASALAGATLCLGLGALPAATLAQGVEVRSARTLDFAIAAGPLAAALDRYARSAGINLSYDAALVAGLSSPGLQGGYTVADGLATLLAGTGLEAVAQAGGYSLRRAPAAANAARPATTLAEVRVKARRAGDGTTEDSGSYTSRVTSIASKTDMAFREIPQSVSVITREQINDQKLVDINDALKLMPGITANRVNDNTYNFYSRGFQITSMQVDGGAPLALGAYTYGPLQDMAFYDRVEVMRGASGLLGGMGDPGGIINLARKKPLAERQAIVELSAGSWDNYRAMADLSGPLNEAASLRGRAVVLYENRDDHLDHRNTEKPALYGVLEADLGERTLLTLGGSYTRRNETGGGSGLPLYADGSSPRYKRSDSLTQSWAYKDSDETELFAQLAHTFSSGWALKFNLTHSETETEADTAFVGGPVDPVTHQGVWAGGHYEYENRQDLADINLSGSFDLFGRSHELLVGADWQRVKSRWVSATFPGHWSDPAEVLDGGGEWNPDRDVSQRSHTRFGPWGQEQVGGYAVLRLHPTDRLHLIAGARASRYEFDQRISSKANAAAPWVVSSDLPFSLKTKITPYGGVIYDFTDNWSAYLSYASIYKPQSLMLYGPPPGSRSLDPIEGKSYEAGVKGELYGGRLNATFSVFKVERSGTALQDSRYPSNYDAWAGNCCYLPQGKVTSRGVDVEIGGELMPGWQAAVGYTYNISRDEKASTNYSSITPRHLLKLSTAYTLPGELWRWKVGGSAHIQSDTSVSDTITLNGNTQPYDFKQGGYAVVNAMVQYRLDPKWTLALNLNNLFDRVYYERIGTVSDGNWYGTPFNAMLTLRYQH</sequence>
<dbReference type="RefSeq" id="WP_133594984.1">
    <property type="nucleotide sequence ID" value="NZ_SNVV01000032.1"/>
</dbReference>
<dbReference type="InterPro" id="IPR010105">
    <property type="entry name" value="TonB_sidphr_rcpt"/>
</dbReference>
<dbReference type="Pfam" id="PF07660">
    <property type="entry name" value="STN"/>
    <property type="match status" value="1"/>
</dbReference>
<dbReference type="EMBL" id="SNVV01000032">
    <property type="protein sequence ID" value="TDN45004.1"/>
    <property type="molecule type" value="Genomic_DNA"/>
</dbReference>
<keyword evidence="3 14" id="KW-0813">Transport</keyword>
<comment type="subcellular location">
    <subcellularLocation>
        <location evidence="1 14">Cell outer membrane</location>
        <topology evidence="1 14">Multi-pass membrane protein</topology>
    </subcellularLocation>
</comment>
<evidence type="ECO:0000313" key="18">
    <source>
        <dbReference type="Proteomes" id="UP000295129"/>
    </source>
</evidence>